<dbReference type="RefSeq" id="WP_231062208.1">
    <property type="nucleotide sequence ID" value="NZ_JAJNOR010000003.1"/>
</dbReference>
<evidence type="ECO:0000313" key="2">
    <source>
        <dbReference type="Proteomes" id="UP001299265"/>
    </source>
</evidence>
<dbReference type="Gene3D" id="3.40.50.1000">
    <property type="entry name" value="HAD superfamily/HAD-like"/>
    <property type="match status" value="1"/>
</dbReference>
<dbReference type="AlphaFoldDB" id="A0AAP2W8K4"/>
<dbReference type="InterPro" id="IPR000150">
    <property type="entry name" value="Cof"/>
</dbReference>
<comment type="caution">
    <text evidence="1">The sequence shown here is derived from an EMBL/GenBank/DDBJ whole genome shotgun (WGS) entry which is preliminary data.</text>
</comment>
<dbReference type="GO" id="GO:0000287">
    <property type="term" value="F:magnesium ion binding"/>
    <property type="evidence" value="ECO:0007669"/>
    <property type="project" value="TreeGrafter"/>
</dbReference>
<dbReference type="PANTHER" id="PTHR10000">
    <property type="entry name" value="PHOSPHOSERINE PHOSPHATASE"/>
    <property type="match status" value="1"/>
</dbReference>
<dbReference type="Gene3D" id="3.30.1240.10">
    <property type="match status" value="1"/>
</dbReference>
<gene>
    <name evidence="1" type="ORF">LQE92_06650</name>
</gene>
<dbReference type="GO" id="GO:0016791">
    <property type="term" value="F:phosphatase activity"/>
    <property type="evidence" value="ECO:0007669"/>
    <property type="project" value="TreeGrafter"/>
</dbReference>
<protein>
    <submittedName>
        <fullName evidence="1">Cof-type HAD-IIB family hydrolase</fullName>
    </submittedName>
</protein>
<organism evidence="1 2">
    <name type="scientific">Lientehia hominis</name>
    <dbReference type="NCBI Taxonomy" id="2897778"/>
    <lineage>
        <taxon>Bacteria</taxon>
        <taxon>Bacillati</taxon>
        <taxon>Bacillota</taxon>
        <taxon>Clostridia</taxon>
        <taxon>Lachnospirales</taxon>
        <taxon>Lachnospiraceae</taxon>
        <taxon>Lientehia</taxon>
    </lineage>
</organism>
<dbReference type="EMBL" id="JAJNOR010000003">
    <property type="protein sequence ID" value="MCD2492310.1"/>
    <property type="molecule type" value="Genomic_DNA"/>
</dbReference>
<dbReference type="Pfam" id="PF08282">
    <property type="entry name" value="Hydrolase_3"/>
    <property type="match status" value="1"/>
</dbReference>
<accession>A0AAP2W8K4</accession>
<dbReference type="InterPro" id="IPR006379">
    <property type="entry name" value="HAD-SF_hydro_IIB"/>
</dbReference>
<dbReference type="CDD" id="cd07516">
    <property type="entry name" value="HAD_Pase"/>
    <property type="match status" value="1"/>
</dbReference>
<keyword evidence="1" id="KW-0378">Hydrolase</keyword>
<dbReference type="SUPFAM" id="SSF56784">
    <property type="entry name" value="HAD-like"/>
    <property type="match status" value="1"/>
</dbReference>
<dbReference type="PANTHER" id="PTHR10000:SF8">
    <property type="entry name" value="HAD SUPERFAMILY HYDROLASE-LIKE, TYPE 3"/>
    <property type="match status" value="1"/>
</dbReference>
<dbReference type="InterPro" id="IPR023214">
    <property type="entry name" value="HAD_sf"/>
</dbReference>
<keyword evidence="2" id="KW-1185">Reference proteome</keyword>
<reference evidence="1 2" key="1">
    <citation type="submission" date="2021-11" db="EMBL/GenBank/DDBJ databases">
        <title>Lacrimispora sp. nov. NSJ-141 isolated from human feces.</title>
        <authorList>
            <person name="Abdugheni R."/>
        </authorList>
    </citation>
    <scope>NUCLEOTIDE SEQUENCE [LARGE SCALE GENOMIC DNA]</scope>
    <source>
        <strain evidence="1 2">NSJ-141</strain>
    </source>
</reference>
<dbReference type="NCBIfam" id="TIGR00099">
    <property type="entry name" value="Cof-subfamily"/>
    <property type="match status" value="1"/>
</dbReference>
<dbReference type="InterPro" id="IPR036412">
    <property type="entry name" value="HAD-like_sf"/>
</dbReference>
<sequence>MAADTAPIYKAIFSEVDGALLSSSHKVGSLTREAIIQLQLHGIPFVFVSGRSPRTLESVDASIGLTAPYICYNGALILDQNKRVLKSFGFLPKRAISIKNYIKRCFPDISCFACSYDAWITDDPNDEWIRQEADIIQVPPIIKPLSYYLQKGQHVHKLLCMGELSLLDVLENDLRVCFPELLIFKTKKHYLEIMSPEASASNAIRLVCGLYGIDPSETIAFGYNSRDMEMFRTVGFSIAMGNASELIKSAADCVTLDNDHDGIYHSLKKIFPIIH</sequence>
<dbReference type="NCBIfam" id="TIGR01484">
    <property type="entry name" value="HAD-SF-IIB"/>
    <property type="match status" value="1"/>
</dbReference>
<proteinExistence type="predicted"/>
<dbReference type="GO" id="GO:0005829">
    <property type="term" value="C:cytosol"/>
    <property type="evidence" value="ECO:0007669"/>
    <property type="project" value="TreeGrafter"/>
</dbReference>
<evidence type="ECO:0000313" key="1">
    <source>
        <dbReference type="EMBL" id="MCD2492310.1"/>
    </source>
</evidence>
<name>A0AAP2W8K4_9FIRM</name>
<dbReference type="Proteomes" id="UP001299265">
    <property type="component" value="Unassembled WGS sequence"/>
</dbReference>